<accession>A0A9N7Y810</accession>
<comment type="caution">
    <text evidence="1">The sequence shown here is derived from an EMBL/GenBank/DDBJ whole genome shotgun (WGS) entry which is preliminary data.</text>
</comment>
<keyword evidence="2" id="KW-1185">Reference proteome</keyword>
<evidence type="ECO:0000313" key="2">
    <source>
        <dbReference type="Proteomes" id="UP001153269"/>
    </source>
</evidence>
<sequence length="146" mass="16706">MSTALLVQTLISKHKNRAPRNVYFNRQISGGEKTPGLVFRLEENNAESGDRIDERLEQSLKCDPEKQRFPEESQLRRWTRQEGVMMQAGNTTEQTLLERLAVWLSEQTEFRAGGVLRKQSDISIVVVCHLRVLINVSCHLFILSGP</sequence>
<reference evidence="1" key="1">
    <citation type="submission" date="2020-03" db="EMBL/GenBank/DDBJ databases">
        <authorList>
            <person name="Weist P."/>
        </authorList>
    </citation>
    <scope>NUCLEOTIDE SEQUENCE</scope>
</reference>
<dbReference type="AlphaFoldDB" id="A0A9N7Y810"/>
<gene>
    <name evidence="1" type="ORF">PLEPLA_LOCUS2418</name>
</gene>
<dbReference type="Proteomes" id="UP001153269">
    <property type="component" value="Unassembled WGS sequence"/>
</dbReference>
<proteinExistence type="predicted"/>
<organism evidence="1 2">
    <name type="scientific">Pleuronectes platessa</name>
    <name type="common">European plaice</name>
    <dbReference type="NCBI Taxonomy" id="8262"/>
    <lineage>
        <taxon>Eukaryota</taxon>
        <taxon>Metazoa</taxon>
        <taxon>Chordata</taxon>
        <taxon>Craniata</taxon>
        <taxon>Vertebrata</taxon>
        <taxon>Euteleostomi</taxon>
        <taxon>Actinopterygii</taxon>
        <taxon>Neopterygii</taxon>
        <taxon>Teleostei</taxon>
        <taxon>Neoteleostei</taxon>
        <taxon>Acanthomorphata</taxon>
        <taxon>Carangaria</taxon>
        <taxon>Pleuronectiformes</taxon>
        <taxon>Pleuronectoidei</taxon>
        <taxon>Pleuronectidae</taxon>
        <taxon>Pleuronectes</taxon>
    </lineage>
</organism>
<dbReference type="EMBL" id="CADEAL010000119">
    <property type="protein sequence ID" value="CAB1414709.1"/>
    <property type="molecule type" value="Genomic_DNA"/>
</dbReference>
<evidence type="ECO:0000313" key="1">
    <source>
        <dbReference type="EMBL" id="CAB1414709.1"/>
    </source>
</evidence>
<protein>
    <submittedName>
        <fullName evidence="1">Uncharacterized protein</fullName>
    </submittedName>
</protein>
<name>A0A9N7Y810_PLEPL</name>